<dbReference type="AlphaFoldDB" id="A0A0J1K5R5"/>
<accession>A0A0J1K5R5</accession>
<gene>
    <name evidence="1" type="ORF">ABT57_10930</name>
</gene>
<sequence length="297" mass="34703">MPSTKRKSIRNTNHDDWPSWFNIRNYDQLNSITIGEFLNELDYRLTLHERIPQYCRGRFRENGWTQITRGNPIVSSCPTITRASLPLETNSVHVMKRIDLETLTMMKDANDARRPPLPSPAEFFNGKVPSPDATREITQKEELERNRAEYQMPFNASRDSVLLSIDLENANDQQILKDIAYLLPQLREKLRCPEKSSDDKKHDNLQTLKKIIEYKAIAFLDLDFYFLTHPNNQLAPLKPSASLLSRILFDGEKDEYQVKRTIRPYYANTVLNTELMNRLFSKIREDKSLLSRKVLSL</sequence>
<reference evidence="1 2" key="1">
    <citation type="submission" date="2015-05" db="EMBL/GenBank/DDBJ databases">
        <title>Photobacterium galathea sp. nov.</title>
        <authorList>
            <person name="Machado H."/>
            <person name="Gram L."/>
        </authorList>
    </citation>
    <scope>NUCLEOTIDE SEQUENCE [LARGE SCALE GENOMIC DNA]</scope>
    <source>
        <strain evidence="1 2">DSM 22954</strain>
    </source>
</reference>
<comment type="caution">
    <text evidence="1">The sequence shown here is derived from an EMBL/GenBank/DDBJ whole genome shotgun (WGS) entry which is preliminary data.</text>
</comment>
<organism evidence="1 2">
    <name type="scientific">Photobacterium ganghwense</name>
    <dbReference type="NCBI Taxonomy" id="320778"/>
    <lineage>
        <taxon>Bacteria</taxon>
        <taxon>Pseudomonadati</taxon>
        <taxon>Pseudomonadota</taxon>
        <taxon>Gammaproteobacteria</taxon>
        <taxon>Vibrionales</taxon>
        <taxon>Vibrionaceae</taxon>
        <taxon>Photobacterium</taxon>
    </lineage>
</organism>
<keyword evidence="2" id="KW-1185">Reference proteome</keyword>
<dbReference type="STRING" id="320778.ABT57_10930"/>
<protein>
    <submittedName>
        <fullName evidence="1">Uncharacterized protein</fullName>
    </submittedName>
</protein>
<dbReference type="Pfam" id="PF19924">
    <property type="entry name" value="DUF6387"/>
    <property type="match status" value="1"/>
</dbReference>
<dbReference type="PATRIC" id="fig|320778.3.peg.2379"/>
<dbReference type="Proteomes" id="UP000035909">
    <property type="component" value="Unassembled WGS sequence"/>
</dbReference>
<evidence type="ECO:0000313" key="1">
    <source>
        <dbReference type="EMBL" id="KLV09712.1"/>
    </source>
</evidence>
<dbReference type="InterPro" id="IPR045664">
    <property type="entry name" value="DUF6387"/>
</dbReference>
<name>A0A0J1K5R5_9GAMM</name>
<dbReference type="EMBL" id="LDOU01000010">
    <property type="protein sequence ID" value="KLV09712.1"/>
    <property type="molecule type" value="Genomic_DNA"/>
</dbReference>
<evidence type="ECO:0000313" key="2">
    <source>
        <dbReference type="Proteomes" id="UP000035909"/>
    </source>
</evidence>
<dbReference type="RefSeq" id="WP_047885273.1">
    <property type="nucleotide sequence ID" value="NZ_LDOU01000010.1"/>
</dbReference>
<proteinExistence type="predicted"/>